<dbReference type="Pfam" id="PF24883">
    <property type="entry name" value="NPHP3_N"/>
    <property type="match status" value="1"/>
</dbReference>
<proteinExistence type="predicted"/>
<dbReference type="SUPFAM" id="SSF52540">
    <property type="entry name" value="P-loop containing nucleoside triphosphate hydrolases"/>
    <property type="match status" value="1"/>
</dbReference>
<dbReference type="Gene3D" id="1.25.40.20">
    <property type="entry name" value="Ankyrin repeat-containing domain"/>
    <property type="match status" value="5"/>
</dbReference>
<protein>
    <submittedName>
        <fullName evidence="6">Uncharacterized protein</fullName>
    </submittedName>
</protein>
<dbReference type="EMBL" id="LVVK01000030">
    <property type="protein sequence ID" value="OPB36014.1"/>
    <property type="molecule type" value="Genomic_DNA"/>
</dbReference>
<feature type="domain" description="GPI inositol-deacylase winged helix" evidence="4">
    <location>
        <begin position="447"/>
        <end position="526"/>
    </location>
</feature>
<dbReference type="InterPro" id="IPR027417">
    <property type="entry name" value="P-loop_NTPase"/>
</dbReference>
<evidence type="ECO:0000313" key="6">
    <source>
        <dbReference type="EMBL" id="OPB36014.1"/>
    </source>
</evidence>
<dbReference type="SUPFAM" id="SSF48403">
    <property type="entry name" value="Ankyrin repeat"/>
    <property type="match status" value="4"/>
</dbReference>
<dbReference type="InterPro" id="IPR056884">
    <property type="entry name" value="NPHP3-like_N"/>
</dbReference>
<feature type="repeat" description="ANK" evidence="3">
    <location>
        <begin position="1033"/>
        <end position="1057"/>
    </location>
</feature>
<feature type="repeat" description="ANK" evidence="3">
    <location>
        <begin position="682"/>
        <end position="714"/>
    </location>
</feature>
<dbReference type="InterPro" id="IPR036770">
    <property type="entry name" value="Ankyrin_rpt-contain_sf"/>
</dbReference>
<dbReference type="Pfam" id="PF00023">
    <property type="entry name" value="Ank"/>
    <property type="match status" value="2"/>
</dbReference>
<keyword evidence="7" id="KW-1185">Reference proteome</keyword>
<feature type="repeat" description="ANK" evidence="3">
    <location>
        <begin position="1401"/>
        <end position="1433"/>
    </location>
</feature>
<dbReference type="Pfam" id="PF12796">
    <property type="entry name" value="Ank_2"/>
    <property type="match status" value="4"/>
</dbReference>
<dbReference type="SMART" id="SM00248">
    <property type="entry name" value="ANK"/>
    <property type="match status" value="16"/>
</dbReference>
<dbReference type="PANTHER" id="PTHR24198:SF165">
    <property type="entry name" value="ANKYRIN REPEAT-CONTAINING PROTEIN-RELATED"/>
    <property type="match status" value="1"/>
</dbReference>
<dbReference type="OrthoDB" id="1577640at2759"/>
<dbReference type="PROSITE" id="PS50297">
    <property type="entry name" value="ANK_REP_REGION"/>
    <property type="match status" value="2"/>
</dbReference>
<evidence type="ECO:0000256" key="2">
    <source>
        <dbReference type="ARBA" id="ARBA00023043"/>
    </source>
</evidence>
<name>A0A1T3C4J6_9HYPO</name>
<keyword evidence="2 3" id="KW-0040">ANK repeat</keyword>
<feature type="repeat" description="ANK" evidence="3">
    <location>
        <begin position="715"/>
        <end position="747"/>
    </location>
</feature>
<reference evidence="6 7" key="1">
    <citation type="submission" date="2016-04" db="EMBL/GenBank/DDBJ databases">
        <title>Multiple horizontal gene transfer events from other fungi enriched the ability of the initially mycotrophic fungus Trichoderma (Ascomycota) to feed on dead plant biomass.</title>
        <authorList>
            <person name="Atanasova L."/>
            <person name="Chenthamara K."/>
            <person name="Zhang J."/>
            <person name="Grujic M."/>
            <person name="Henrissat B."/>
            <person name="Kuo A."/>
            <person name="Aertz A."/>
            <person name="Salamov A."/>
            <person name="Lipzen A."/>
            <person name="Labutti K."/>
            <person name="Barry K."/>
            <person name="Miao Y."/>
            <person name="Rahimi M.J."/>
            <person name="Shen Q."/>
            <person name="Grigoriev I.V."/>
            <person name="Kubicek C.P."/>
            <person name="Druzhinina I.S."/>
        </authorList>
    </citation>
    <scope>NUCLEOTIDE SEQUENCE [LARGE SCALE GENOMIC DNA]</scope>
    <source>
        <strain evidence="6 7">NJAU 4742</strain>
    </source>
</reference>
<organism evidence="6 7">
    <name type="scientific">Trichoderma guizhouense</name>
    <dbReference type="NCBI Taxonomy" id="1491466"/>
    <lineage>
        <taxon>Eukaryota</taxon>
        <taxon>Fungi</taxon>
        <taxon>Dikarya</taxon>
        <taxon>Ascomycota</taxon>
        <taxon>Pezizomycotina</taxon>
        <taxon>Sordariomycetes</taxon>
        <taxon>Hypocreomycetidae</taxon>
        <taxon>Hypocreales</taxon>
        <taxon>Hypocreaceae</taxon>
        <taxon>Trichoderma</taxon>
    </lineage>
</organism>
<evidence type="ECO:0000259" key="4">
    <source>
        <dbReference type="Pfam" id="PF22939"/>
    </source>
</evidence>
<dbReference type="PANTHER" id="PTHR24198">
    <property type="entry name" value="ANKYRIN REPEAT AND PROTEIN KINASE DOMAIN-CONTAINING PROTEIN"/>
    <property type="match status" value="1"/>
</dbReference>
<evidence type="ECO:0000256" key="1">
    <source>
        <dbReference type="ARBA" id="ARBA00022737"/>
    </source>
</evidence>
<accession>A0A1T3C4J6</accession>
<feature type="domain" description="Nephrocystin 3-like N-terminal" evidence="5">
    <location>
        <begin position="176"/>
        <end position="336"/>
    </location>
</feature>
<dbReference type="Pfam" id="PF22939">
    <property type="entry name" value="WHD_GPIID"/>
    <property type="match status" value="1"/>
</dbReference>
<gene>
    <name evidence="6" type="ORF">A0O28_0111800</name>
</gene>
<comment type="caution">
    <text evidence="6">The sequence shown here is derived from an EMBL/GenBank/DDBJ whole genome shotgun (WGS) entry which is preliminary data.</text>
</comment>
<keyword evidence="1" id="KW-0677">Repeat</keyword>
<dbReference type="InterPro" id="IPR002110">
    <property type="entry name" value="Ankyrin_rpt"/>
</dbReference>
<dbReference type="InterPro" id="IPR054471">
    <property type="entry name" value="GPIID_WHD"/>
</dbReference>
<feature type="repeat" description="ANK" evidence="3">
    <location>
        <begin position="746"/>
        <end position="778"/>
    </location>
</feature>
<dbReference type="Gene3D" id="3.40.50.300">
    <property type="entry name" value="P-loop containing nucleotide triphosphate hydrolases"/>
    <property type="match status" value="1"/>
</dbReference>
<sequence length="1650" mass="186005">MSLGLELDFLAVFGLVKQIRKSFIGAPEQFKAISDDVRGFSIVLQDIEANCTELSPERSQEYQSVVTSCKHLLVRLKRTLEEYSGIAKDDKTGKRTAIKRVWKRLKWEPDDIRDIRSHISVKINTLRSLNDQVTSHNIVKLIRHQEDTERETTIKWVSDINYVAQQNDIFLRCQTGSRKWLFESEVYSEWLRRKGSVLFCPGNAGTGKTFTTAMVVESLRLANDAETLTAYMYCSYQNHTQTIEKLLCSLLRVALEEADYEADGTLSTCKQLQLSNKLMSRQHCLTLLQDLFSRFTRVNLIADALDELANEVRRPLICDLLKLHQHSNVSLFVTSRGIPEIQHLFERCEMYTSLEVKSSDEDIRNFLRGNIFQLPNFVARSQKLQDEVIDSVTSASAGMFLLAELYLKSLASIIPVGNFRTRLSNLATGSSAYDILYEDSMLRVRSQGPESERIAVQMLLVLTCARRPLSPQELSHALSIDESSEVFDKDMVPDMDDLVAVCTGLVVLDDTSNIVHLVHKSAAEYFERTRSRWFPWANKKMAFLCLRYLQIAEARPEETRDEEAPFFHYAKANWSYHSMEGEKEAADGTIMSEASRTNSAIDSSTSPNKLAVTELSILQMTKEVADVDSSIIEACHAGHQAWVEQLLVVRNYDMDIHGISQTKFISDDGSLKTSGLSTTPFKDNVLLTIAAARGDDSMALMLLAHGADPNIINAMGQTPLTITVERGDENMTQMLLAHGADPNVFNVMAPLIIATERRYHSMIQMLLARGADPNILSAQGQTSLFIATMNGLDDLVSLLLDQESVKPDLMCQHLGGLSTAFLASIKLERLGCFRMLLERSNRRARDSQKRGAMWLAATSGHTGIISELLNWPDVEIDYTDTDICGNSLTAAIRGGHEEAALLLLPYSKFRSCSHCRVTPMHCAVRNRLHNLLERLLEHDASAVDSELYTHPHEGRHFLIDCEREGTERTKTPLTTALYLRDEQAIQLLLPYANVNQGLNTWRPLHGAAEWGNAEIFELLLKREGIELDPVDGHGRTPLLLAAERGHYGIMSALIQKGGIQLDRRNKQGKTPFLLMAEHGNCDMMNALTRLGDIQYDGRDALDYLADHYLDKHFPNTHVDCFHRLASVLDVDVNKRDRRGSTFLHRACSVRPKISIKMNMGMCVFDAELLETNSGPLVAELLKRPNIDVNLLDKGRNTPLLLAVRNHQRDVVRLLLEREDTDVSTQDIYGNDTLSLASFYKPMFKQLFGEVAFSMEAEIRPLSGQVPTHYGVDHWREVLNAEFKGYAESIFNMLFNEKRIDLNTVFNEKHTDLATLFHDEHTDLYHCENHWNGIFGRLIAEGTKNMIQAVLEVTELASELKILFFGDRSLISEALQKNSDDEAVELLIALCSSAVLQKADAKGRTPLSYAAERATSRATQSLLKADVNTNATDASGHTPLFYAVKKGNPNTARLLLAAHETLFNIPDCNGVTLLMRATRQMNIPVMSVFLERPSVDILALDLKGHSFLCHLMMPRYYGINEYGSEKELNGVIPRIHHLLQTHIGAIKGYIHSPFLCALEEHGRCYNRSHPEFPILPEDNKKIVRFMNHLQRYTILSDFFHPGLNFSRCATIVGLLEILGEEKHGVNGVNYDLYDQPGLCKRALQLYVKKDT</sequence>
<dbReference type="Proteomes" id="UP000191004">
    <property type="component" value="Unassembled WGS sequence"/>
</dbReference>
<dbReference type="PROSITE" id="PS50088">
    <property type="entry name" value="ANK_REPEAT"/>
    <property type="match status" value="5"/>
</dbReference>
<evidence type="ECO:0000256" key="3">
    <source>
        <dbReference type="PROSITE-ProRule" id="PRU00023"/>
    </source>
</evidence>
<evidence type="ECO:0000313" key="7">
    <source>
        <dbReference type="Proteomes" id="UP000191004"/>
    </source>
</evidence>
<evidence type="ECO:0000259" key="5">
    <source>
        <dbReference type="Pfam" id="PF24883"/>
    </source>
</evidence>